<feature type="region of interest" description="Disordered" evidence="1">
    <location>
        <begin position="480"/>
        <end position="500"/>
    </location>
</feature>
<protein>
    <recommendedName>
        <fullName evidence="2">DDB1- and CUL4-associated factor 15 WD40 repeat-containing domain-containing protein</fullName>
    </recommendedName>
</protein>
<dbReference type="PANTHER" id="PTHR28541:SF1">
    <property type="entry name" value="DDB1- AND CUL4-ASSOCIATED FACTOR 15"/>
    <property type="match status" value="1"/>
</dbReference>
<feature type="domain" description="DDB1- and CUL4-associated factor 15 WD40 repeat-containing" evidence="2">
    <location>
        <begin position="69"/>
        <end position="268"/>
    </location>
</feature>
<dbReference type="PANTHER" id="PTHR28541">
    <property type="entry name" value="DDB1- AND CUL4-ASSOCIATED FACTOR 15"/>
    <property type="match status" value="1"/>
</dbReference>
<dbReference type="OrthoDB" id="6354267at2759"/>
<evidence type="ECO:0000256" key="1">
    <source>
        <dbReference type="SAM" id="MobiDB-lite"/>
    </source>
</evidence>
<evidence type="ECO:0000313" key="4">
    <source>
        <dbReference type="Proteomes" id="UP000410492"/>
    </source>
</evidence>
<gene>
    <name evidence="3" type="ORF">CALMAC_LOCUS7431</name>
</gene>
<organism evidence="3 4">
    <name type="scientific">Callosobruchus maculatus</name>
    <name type="common">Southern cowpea weevil</name>
    <name type="synonym">Pulse bruchid</name>
    <dbReference type="NCBI Taxonomy" id="64391"/>
    <lineage>
        <taxon>Eukaryota</taxon>
        <taxon>Metazoa</taxon>
        <taxon>Ecdysozoa</taxon>
        <taxon>Arthropoda</taxon>
        <taxon>Hexapoda</taxon>
        <taxon>Insecta</taxon>
        <taxon>Pterygota</taxon>
        <taxon>Neoptera</taxon>
        <taxon>Endopterygota</taxon>
        <taxon>Coleoptera</taxon>
        <taxon>Polyphaga</taxon>
        <taxon>Cucujiformia</taxon>
        <taxon>Chrysomeloidea</taxon>
        <taxon>Chrysomelidae</taxon>
        <taxon>Bruchinae</taxon>
        <taxon>Bruchini</taxon>
        <taxon>Callosobruchus</taxon>
    </lineage>
</organism>
<accession>A0A653CAP2</accession>
<proteinExistence type="predicted"/>
<evidence type="ECO:0000313" key="3">
    <source>
        <dbReference type="EMBL" id="VEN44753.1"/>
    </source>
</evidence>
<dbReference type="GO" id="GO:0080008">
    <property type="term" value="C:Cul4-RING E3 ubiquitin ligase complex"/>
    <property type="evidence" value="ECO:0007669"/>
    <property type="project" value="TreeGrafter"/>
</dbReference>
<dbReference type="AlphaFoldDB" id="A0A653CAP2"/>
<dbReference type="EMBL" id="CAACVG010007303">
    <property type="protein sequence ID" value="VEN44753.1"/>
    <property type="molecule type" value="Genomic_DNA"/>
</dbReference>
<dbReference type="InterPro" id="IPR038914">
    <property type="entry name" value="DCAF15"/>
</dbReference>
<dbReference type="CDD" id="cd20913">
    <property type="entry name" value="DCAF15-CTD"/>
    <property type="match status" value="1"/>
</dbReference>
<evidence type="ECO:0000259" key="2">
    <source>
        <dbReference type="Pfam" id="PF14939"/>
    </source>
</evidence>
<name>A0A653CAP2_CALMS</name>
<keyword evidence="4" id="KW-1185">Reference proteome</keyword>
<dbReference type="Pfam" id="PF14939">
    <property type="entry name" value="DCAF15_WD40"/>
    <property type="match status" value="1"/>
</dbReference>
<dbReference type="InterPro" id="IPR032734">
    <property type="entry name" value="DCAF15_WD40"/>
</dbReference>
<feature type="region of interest" description="Disordered" evidence="1">
    <location>
        <begin position="272"/>
        <end position="296"/>
    </location>
</feature>
<dbReference type="InterPro" id="IPR047319">
    <property type="entry name" value="DCAF15_C"/>
</dbReference>
<reference evidence="3 4" key="1">
    <citation type="submission" date="2019-01" db="EMBL/GenBank/DDBJ databases">
        <authorList>
            <person name="Sayadi A."/>
        </authorList>
    </citation>
    <scope>NUCLEOTIDE SEQUENCE [LARGE SCALE GENOMIC DNA]</scope>
</reference>
<dbReference type="GO" id="GO:0016567">
    <property type="term" value="P:protein ubiquitination"/>
    <property type="evidence" value="ECO:0007669"/>
    <property type="project" value="InterPro"/>
</dbReference>
<feature type="compositionally biased region" description="Polar residues" evidence="1">
    <location>
        <begin position="484"/>
        <end position="499"/>
    </location>
</feature>
<dbReference type="Proteomes" id="UP000410492">
    <property type="component" value="Unassembled WGS sequence"/>
</dbReference>
<sequence length="869" mass="98972">MASIVSEDDSSSADFSDYSQFSESWDYDVYEKRDSTAQRIVPNGKPINMVTNILNRQLYGRFTRNPKAKTERIFNEVHCKNRFALNSLIEGHEYLTHIYMGFTLCGRYFISYTEKLCDENLGPLDFNASYEYYLHLWRFVPGKKLHYLSKHKIFKHISGPYAIDKVIFMQSPGDLYKLVCYGVGSTSPDLVYISILTLPAPKNCKHCNAIFLPYDESVNQGWCIKHGFIVHYMLPTTSTSKFDPHISLAYPNHLVVNTGHHIHILNVQTTEPPQTSNVSLPSLAREDDKTSQTPTHTFTDTLSEASETPSEFGLNSTVDAILEDFSEYDLESNECSKPFHELNISCEPLNVTGKSYHNTLVQNIVDPRLKRLQMTSSKDYLFSMPQCSSAQKPSEKSKIDKKLLEKTYEFIEENEKYEKISMFRKRRLAEKKYEFSEDNSENIVPFYSIRRERRYLYRSQSRCIRSPDLFSLFLSPRSPGWRSPMQSPNSRNGQFSPSGGRNLYCPVPLSNSPHHSKSPISPRESARKFHVYSPSLDSDCSDFDSRLILKTSGGGTVSSAGSCDNRSGSTGLLIVDPKVEAPKWIKRIVRRYSNGDFENSSLVSGQSRDDYNIPIEIPLLVQNLTEQHMDVVPDFKVDQVTEMQLIVTQRSFDCEQFVEGRAQKLCSDAQLEFLHFKDYDIRIIHICPINGHITCQAVIKIGAQSRLDSRAQLQNFTASFLFRWSIETDAFELCDGGDRGGAVRLTPCDDDDAQEAESAMQGGGDVTMAPPHAVCDVLVMDYFHTVSKTTLRDHQNYYEVCLGSSQINVRSHDSIVRFEVKCKIKCKGSGEALGQLDSLIHYPPFEPFQEKLPKSSPCYEIFVIRHFLL</sequence>
<dbReference type="CDD" id="cd20917">
    <property type="entry name" value="DCAF15-NTD"/>
    <property type="match status" value="1"/>
</dbReference>